<sequence length="65" mass="7297">MTCTQKIGGLNPFQMSFSNFDLFLVFPHSLLFTKTCLLTKNMSSFVCVQLLAFSGSCLLNSNRPR</sequence>
<keyword evidence="2" id="KW-1185">Reference proteome</keyword>
<dbReference type="AlphaFoldDB" id="A0A2P6RR52"/>
<comment type="caution">
    <text evidence="1">The sequence shown here is derived from an EMBL/GenBank/DDBJ whole genome shotgun (WGS) entry which is preliminary data.</text>
</comment>
<organism evidence="1 2">
    <name type="scientific">Rosa chinensis</name>
    <name type="common">China rose</name>
    <dbReference type="NCBI Taxonomy" id="74649"/>
    <lineage>
        <taxon>Eukaryota</taxon>
        <taxon>Viridiplantae</taxon>
        <taxon>Streptophyta</taxon>
        <taxon>Embryophyta</taxon>
        <taxon>Tracheophyta</taxon>
        <taxon>Spermatophyta</taxon>
        <taxon>Magnoliopsida</taxon>
        <taxon>eudicotyledons</taxon>
        <taxon>Gunneridae</taxon>
        <taxon>Pentapetalae</taxon>
        <taxon>rosids</taxon>
        <taxon>fabids</taxon>
        <taxon>Rosales</taxon>
        <taxon>Rosaceae</taxon>
        <taxon>Rosoideae</taxon>
        <taxon>Rosoideae incertae sedis</taxon>
        <taxon>Rosa</taxon>
    </lineage>
</organism>
<gene>
    <name evidence="1" type="ORF">RchiOBHm_Chr2g0115991</name>
</gene>
<dbReference type="Gramene" id="PRQ48909">
    <property type="protein sequence ID" value="PRQ48909"/>
    <property type="gene ID" value="RchiOBHm_Chr2g0115991"/>
</dbReference>
<dbReference type="Proteomes" id="UP000238479">
    <property type="component" value="Chromosome 2"/>
</dbReference>
<accession>A0A2P6RR52</accession>
<evidence type="ECO:0000313" key="1">
    <source>
        <dbReference type="EMBL" id="PRQ48909.1"/>
    </source>
</evidence>
<evidence type="ECO:0000313" key="2">
    <source>
        <dbReference type="Proteomes" id="UP000238479"/>
    </source>
</evidence>
<name>A0A2P6RR52_ROSCH</name>
<dbReference type="EMBL" id="PDCK01000040">
    <property type="protein sequence ID" value="PRQ48909.1"/>
    <property type="molecule type" value="Genomic_DNA"/>
</dbReference>
<reference evidence="1 2" key="1">
    <citation type="journal article" date="2018" name="Nat. Genet.">
        <title>The Rosa genome provides new insights in the design of modern roses.</title>
        <authorList>
            <person name="Bendahmane M."/>
        </authorList>
    </citation>
    <scope>NUCLEOTIDE SEQUENCE [LARGE SCALE GENOMIC DNA]</scope>
    <source>
        <strain evidence="2">cv. Old Blush</strain>
    </source>
</reference>
<protein>
    <submittedName>
        <fullName evidence="1">Uncharacterized protein</fullName>
    </submittedName>
</protein>
<proteinExistence type="predicted"/>